<dbReference type="RefSeq" id="WP_139272141.1">
    <property type="nucleotide sequence ID" value="NZ_FRBQ01000002.1"/>
</dbReference>
<protein>
    <submittedName>
        <fullName evidence="1">Uncharacterized protein</fullName>
    </submittedName>
</protein>
<keyword evidence="2" id="KW-1185">Reference proteome</keyword>
<sequence length="106" mass="11525">MTNLELVAALKALPDEDLALVLGMVLPERNPFASEPEVVTSRMFLGIYTEYTVERSISIIAYPKDGEQGPYWGFCQSVDSPISGISFVSPKKEAISPLDGTTISLT</sequence>
<accession>A0A1M7DMG3</accession>
<gene>
    <name evidence="1" type="ORF">SAMN05216288_2507</name>
</gene>
<dbReference type="Proteomes" id="UP000184305">
    <property type="component" value="Unassembled WGS sequence"/>
</dbReference>
<dbReference type="AlphaFoldDB" id="A0A1M7DMG3"/>
<evidence type="ECO:0000313" key="1">
    <source>
        <dbReference type="EMBL" id="SHL80711.1"/>
    </source>
</evidence>
<proteinExistence type="predicted"/>
<dbReference type="OrthoDB" id="6890525at2"/>
<evidence type="ECO:0000313" key="2">
    <source>
        <dbReference type="Proteomes" id="UP000184305"/>
    </source>
</evidence>
<dbReference type="EMBL" id="FRBQ01000002">
    <property type="protein sequence ID" value="SHL80711.1"/>
    <property type="molecule type" value="Genomic_DNA"/>
</dbReference>
<organism evidence="1 2">
    <name type="scientific">Phytopseudomonas punonensis</name>
    <dbReference type="NCBI Taxonomy" id="1220495"/>
    <lineage>
        <taxon>Bacteria</taxon>
        <taxon>Pseudomonadati</taxon>
        <taxon>Pseudomonadota</taxon>
        <taxon>Gammaproteobacteria</taxon>
        <taxon>Pseudomonadales</taxon>
        <taxon>Pseudomonadaceae</taxon>
        <taxon>Phytopseudomonas</taxon>
    </lineage>
</organism>
<reference evidence="2" key="1">
    <citation type="submission" date="2016-11" db="EMBL/GenBank/DDBJ databases">
        <authorList>
            <person name="Varghese N."/>
            <person name="Submissions S."/>
        </authorList>
    </citation>
    <scope>NUCLEOTIDE SEQUENCE [LARGE SCALE GENOMIC DNA]</scope>
    <source>
        <strain evidence="2">CECT 8089</strain>
    </source>
</reference>
<name>A0A1M7DMG3_9GAMM</name>